<dbReference type="PANTHER" id="PTHR11351">
    <property type="entry name" value="ACYL-COA DESATURASE"/>
    <property type="match status" value="1"/>
</dbReference>
<dbReference type="GO" id="GO:0016020">
    <property type="term" value="C:membrane"/>
    <property type="evidence" value="ECO:0007669"/>
    <property type="project" value="UniProtKB-SubCell"/>
</dbReference>
<proteinExistence type="inferred from homology"/>
<dbReference type="InterPro" id="IPR005804">
    <property type="entry name" value="FA_desaturase_dom"/>
</dbReference>
<evidence type="ECO:0000256" key="4">
    <source>
        <dbReference type="ARBA" id="ARBA00022832"/>
    </source>
</evidence>
<keyword evidence="9 11" id="KW-0472">Membrane</keyword>
<dbReference type="PANTHER" id="PTHR11351:SF3">
    <property type="entry name" value="BLL4393 PROTEIN"/>
    <property type="match status" value="1"/>
</dbReference>
<feature type="transmembrane region" description="Helical" evidence="11">
    <location>
        <begin position="74"/>
        <end position="95"/>
    </location>
</feature>
<comment type="subcellular location">
    <subcellularLocation>
        <location evidence="1">Membrane</location>
        <topology evidence="1">Multi-pass membrane protein</topology>
    </subcellularLocation>
</comment>
<keyword evidence="7" id="KW-0408">Iron</keyword>
<dbReference type="CDD" id="cd03505">
    <property type="entry name" value="Delta9-FADS-like"/>
    <property type="match status" value="1"/>
</dbReference>
<dbReference type="GO" id="GO:0016717">
    <property type="term" value="F:oxidoreductase activity, acting on paired donors, with oxidation of a pair of donors resulting in the reduction of molecular oxygen to two molecules of water"/>
    <property type="evidence" value="ECO:0007669"/>
    <property type="project" value="InterPro"/>
</dbReference>
<dbReference type="Proteomes" id="UP000263377">
    <property type="component" value="Unassembled WGS sequence"/>
</dbReference>
<evidence type="ECO:0000256" key="11">
    <source>
        <dbReference type="SAM" id="Phobius"/>
    </source>
</evidence>
<evidence type="ECO:0000256" key="10">
    <source>
        <dbReference type="SAM" id="MobiDB-lite"/>
    </source>
</evidence>
<feature type="region of interest" description="Disordered" evidence="10">
    <location>
        <begin position="1"/>
        <end position="67"/>
    </location>
</feature>
<dbReference type="EMBL" id="QVIG01000001">
    <property type="protein sequence ID" value="RGD61099.1"/>
    <property type="molecule type" value="Genomic_DNA"/>
</dbReference>
<gene>
    <name evidence="13" type="ORF">DR950_28035</name>
</gene>
<reference evidence="13 14" key="1">
    <citation type="submission" date="2018-08" db="EMBL/GenBank/DDBJ databases">
        <title>Diversity &amp; Physiological Properties of Lignin-Decomposing Actinobacteria from Soil.</title>
        <authorList>
            <person name="Roh S.G."/>
            <person name="Kim S.B."/>
        </authorList>
    </citation>
    <scope>NUCLEOTIDE SEQUENCE [LARGE SCALE GENOMIC DNA]</scope>
    <source>
        <strain evidence="13 14">MMS17-GH009</strain>
    </source>
</reference>
<evidence type="ECO:0000259" key="12">
    <source>
        <dbReference type="Pfam" id="PF00487"/>
    </source>
</evidence>
<evidence type="ECO:0000256" key="8">
    <source>
        <dbReference type="ARBA" id="ARBA00023098"/>
    </source>
</evidence>
<evidence type="ECO:0000313" key="14">
    <source>
        <dbReference type="Proteomes" id="UP000263377"/>
    </source>
</evidence>
<evidence type="ECO:0000256" key="6">
    <source>
        <dbReference type="ARBA" id="ARBA00023002"/>
    </source>
</evidence>
<name>A0A372ZZ35_9ACTN</name>
<keyword evidence="3 11" id="KW-0812">Transmembrane</keyword>
<dbReference type="AlphaFoldDB" id="A0A372ZZ35"/>
<comment type="similarity">
    <text evidence="2">Belongs to the fatty acid desaturase type 2 family.</text>
</comment>
<feature type="domain" description="Fatty acid desaturase" evidence="12">
    <location>
        <begin position="104"/>
        <end position="315"/>
    </location>
</feature>
<accession>A0A372ZZ35</accession>
<keyword evidence="5 11" id="KW-1133">Transmembrane helix</keyword>
<evidence type="ECO:0000256" key="3">
    <source>
        <dbReference type="ARBA" id="ARBA00022692"/>
    </source>
</evidence>
<dbReference type="InterPro" id="IPR015876">
    <property type="entry name" value="Acyl-CoA_DS"/>
</dbReference>
<dbReference type="RefSeq" id="WP_079271852.1">
    <property type="nucleotide sequence ID" value="NZ_QVIG01000001.1"/>
</dbReference>
<feature type="compositionally biased region" description="Low complexity" evidence="10">
    <location>
        <begin position="42"/>
        <end position="57"/>
    </location>
</feature>
<dbReference type="Pfam" id="PF00487">
    <property type="entry name" value="FA_desaturase"/>
    <property type="match status" value="1"/>
</dbReference>
<keyword evidence="14" id="KW-1185">Reference proteome</keyword>
<sequence>MTIQAGEARAGNAASRTPSPDPEPAEPTDPAAPVETDDAVETADQTAGTGDSDTAATRLSATRGGEKQGPAERIALSLFILVPFAALVAAVPVAWGRGLGWTDLAITVGMYYLTCHGITIGYHRYFTHGAFKAGRPMRLALAIAGSLAVEGPLVRWVADHRKHHRFSDKDGDPHSPWRYGESVPALMKGLWWAHMGWMFDEEQTPQLTYAPDLVRDPALRRISRLFWLWTTISLLLPALIGGLVSLSWEGALSAFFWGSLVRVALLHHVTWSINSICHAVGRRPFRSRDRSGNVWWLAVLSCGESWHNLHHADPTSARHGVLRGQIDSSARLIRWFELAGWVRDVRWPDAQRIAARRAA</sequence>
<keyword evidence="4" id="KW-0276">Fatty acid metabolism</keyword>
<dbReference type="PRINTS" id="PR00075">
    <property type="entry name" value="FACDDSATRASE"/>
</dbReference>
<evidence type="ECO:0000256" key="5">
    <source>
        <dbReference type="ARBA" id="ARBA00022989"/>
    </source>
</evidence>
<keyword evidence="8" id="KW-0443">Lipid metabolism</keyword>
<evidence type="ECO:0000256" key="7">
    <source>
        <dbReference type="ARBA" id="ARBA00023004"/>
    </source>
</evidence>
<evidence type="ECO:0000256" key="9">
    <source>
        <dbReference type="ARBA" id="ARBA00023136"/>
    </source>
</evidence>
<keyword evidence="6" id="KW-0560">Oxidoreductase</keyword>
<feature type="transmembrane region" description="Helical" evidence="11">
    <location>
        <begin position="225"/>
        <end position="248"/>
    </location>
</feature>
<dbReference type="GO" id="GO:0006631">
    <property type="term" value="P:fatty acid metabolic process"/>
    <property type="evidence" value="ECO:0007669"/>
    <property type="project" value="UniProtKB-KW"/>
</dbReference>
<evidence type="ECO:0000256" key="2">
    <source>
        <dbReference type="ARBA" id="ARBA00008749"/>
    </source>
</evidence>
<evidence type="ECO:0000313" key="13">
    <source>
        <dbReference type="EMBL" id="RGD61099.1"/>
    </source>
</evidence>
<evidence type="ECO:0000256" key="1">
    <source>
        <dbReference type="ARBA" id="ARBA00004141"/>
    </source>
</evidence>
<organism evidence="13 14">
    <name type="scientific">Kitasatospora xanthocidica</name>
    <dbReference type="NCBI Taxonomy" id="83382"/>
    <lineage>
        <taxon>Bacteria</taxon>
        <taxon>Bacillati</taxon>
        <taxon>Actinomycetota</taxon>
        <taxon>Actinomycetes</taxon>
        <taxon>Kitasatosporales</taxon>
        <taxon>Streptomycetaceae</taxon>
        <taxon>Kitasatospora</taxon>
    </lineage>
</organism>
<comment type="caution">
    <text evidence="13">The sequence shown here is derived from an EMBL/GenBank/DDBJ whole genome shotgun (WGS) entry which is preliminary data.</text>
</comment>
<protein>
    <submittedName>
        <fullName evidence="13">Acyl-CoA desaturase</fullName>
    </submittedName>
</protein>